<dbReference type="EMBL" id="HACA01031839">
    <property type="protein sequence ID" value="CDW49200.1"/>
    <property type="molecule type" value="Transcribed_RNA"/>
</dbReference>
<feature type="non-terminal residue" evidence="1">
    <location>
        <position position="1"/>
    </location>
</feature>
<organism evidence="1">
    <name type="scientific">Lepeophtheirus salmonis</name>
    <name type="common">Salmon louse</name>
    <name type="synonym">Caligus salmonis</name>
    <dbReference type="NCBI Taxonomy" id="72036"/>
    <lineage>
        <taxon>Eukaryota</taxon>
        <taxon>Metazoa</taxon>
        <taxon>Ecdysozoa</taxon>
        <taxon>Arthropoda</taxon>
        <taxon>Crustacea</taxon>
        <taxon>Multicrustacea</taxon>
        <taxon>Hexanauplia</taxon>
        <taxon>Copepoda</taxon>
        <taxon>Siphonostomatoida</taxon>
        <taxon>Caligidae</taxon>
        <taxon>Lepeophtheirus</taxon>
    </lineage>
</organism>
<reference evidence="1" key="1">
    <citation type="submission" date="2014-05" db="EMBL/GenBank/DDBJ databases">
        <authorList>
            <person name="Chronopoulou M."/>
        </authorList>
    </citation>
    <scope>NUCLEOTIDE SEQUENCE</scope>
    <source>
        <tissue evidence="1">Whole organism</tissue>
    </source>
</reference>
<name>A0A0K2VFQ4_LEPSM</name>
<evidence type="ECO:0000313" key="1">
    <source>
        <dbReference type="EMBL" id="CDW49200.1"/>
    </source>
</evidence>
<dbReference type="AlphaFoldDB" id="A0A0K2VFQ4"/>
<proteinExistence type="predicted"/>
<protein>
    <submittedName>
        <fullName evidence="1">Uncharacterized protein</fullName>
    </submittedName>
</protein>
<accession>A0A0K2VFQ4</accession>
<sequence>QFPHSIIHELNIRQTVHQINISLFDIQDYCPLNVEINFANYCWDLQHLVHNLEYHQSIQLLLVNHSSVVPLFVESI</sequence>